<name>A0A0M3JI09_ANISI</name>
<evidence type="ECO:0000313" key="2">
    <source>
        <dbReference type="WBParaSite" id="ASIM_0000727401-mRNA-1"/>
    </source>
</evidence>
<evidence type="ECO:0000259" key="1">
    <source>
        <dbReference type="PROSITE" id="PS50008"/>
    </source>
</evidence>
<dbReference type="GO" id="GO:0007214">
    <property type="term" value="P:gamma-aminobutyric acid signaling pathway"/>
    <property type="evidence" value="ECO:0007669"/>
    <property type="project" value="TreeGrafter"/>
</dbReference>
<dbReference type="WBParaSite" id="ASIM_0000727401-mRNA-1">
    <property type="protein sequence ID" value="ASIM_0000727401-mRNA-1"/>
    <property type="gene ID" value="ASIM_0000727401"/>
</dbReference>
<dbReference type="AlphaFoldDB" id="A0A0M3JI09"/>
<dbReference type="PROSITE" id="PS50008">
    <property type="entry name" value="PIPLC_Y_DOMAIN"/>
    <property type="match status" value="1"/>
</dbReference>
<dbReference type="GO" id="GO:0048015">
    <property type="term" value="P:phosphatidylinositol-mediated signaling"/>
    <property type="evidence" value="ECO:0007669"/>
    <property type="project" value="TreeGrafter"/>
</dbReference>
<sequence>LNYQTPGLMMDLQEGKFSENGGCGYLLKPSMMRDDLFTPGDKLPFAPQVSSHSFTSSEPTNIEL</sequence>
<dbReference type="GO" id="GO:0004435">
    <property type="term" value="F:phosphatidylinositol-4,5-bisphosphate phospholipase C activity"/>
    <property type="evidence" value="ECO:0007669"/>
    <property type="project" value="InterPro"/>
</dbReference>
<dbReference type="PANTHER" id="PTHR10336:SF196">
    <property type="entry name" value="PHOSPHOINOSITIDE PHOSPHOLIPASE C"/>
    <property type="match status" value="1"/>
</dbReference>
<dbReference type="Gene3D" id="3.20.20.190">
    <property type="entry name" value="Phosphatidylinositol (PI) phosphodiesterase"/>
    <property type="match status" value="1"/>
</dbReference>
<dbReference type="InterPro" id="IPR001192">
    <property type="entry name" value="PI-PLC_fam"/>
</dbReference>
<dbReference type="SUPFAM" id="SSF51695">
    <property type="entry name" value="PLC-like phosphodiesterases"/>
    <property type="match status" value="1"/>
</dbReference>
<feature type="domain" description="PI-PLC Y-box" evidence="1">
    <location>
        <begin position="1"/>
        <end position="33"/>
    </location>
</feature>
<dbReference type="GO" id="GO:0046488">
    <property type="term" value="P:phosphatidylinositol metabolic process"/>
    <property type="evidence" value="ECO:0007669"/>
    <property type="project" value="TreeGrafter"/>
</dbReference>
<dbReference type="PANTHER" id="PTHR10336">
    <property type="entry name" value="PHOSPHOINOSITIDE-SPECIFIC PHOSPHOLIPASE C FAMILY PROTEIN"/>
    <property type="match status" value="1"/>
</dbReference>
<dbReference type="InterPro" id="IPR017946">
    <property type="entry name" value="PLC-like_Pdiesterase_TIM-brl"/>
</dbReference>
<accession>A0A0M3JI09</accession>
<protein>
    <submittedName>
        <fullName evidence="2">PI-PLC Y-box domain-containing protein</fullName>
    </submittedName>
</protein>
<organism evidence="2">
    <name type="scientific">Anisakis simplex</name>
    <name type="common">Herring worm</name>
    <dbReference type="NCBI Taxonomy" id="6269"/>
    <lineage>
        <taxon>Eukaryota</taxon>
        <taxon>Metazoa</taxon>
        <taxon>Ecdysozoa</taxon>
        <taxon>Nematoda</taxon>
        <taxon>Chromadorea</taxon>
        <taxon>Rhabditida</taxon>
        <taxon>Spirurina</taxon>
        <taxon>Ascaridomorpha</taxon>
        <taxon>Ascaridoidea</taxon>
        <taxon>Anisakidae</taxon>
        <taxon>Anisakis</taxon>
        <taxon>Anisakis simplex complex</taxon>
    </lineage>
</organism>
<reference evidence="2" key="1">
    <citation type="submission" date="2017-02" db="UniProtKB">
        <authorList>
            <consortium name="WormBaseParasite"/>
        </authorList>
    </citation>
    <scope>IDENTIFICATION</scope>
</reference>
<dbReference type="Pfam" id="PF00387">
    <property type="entry name" value="PI-PLC-Y"/>
    <property type="match status" value="1"/>
</dbReference>
<dbReference type="InterPro" id="IPR001711">
    <property type="entry name" value="PLipase_C_Pinositol-sp_Y"/>
</dbReference>
<dbReference type="GO" id="GO:0051209">
    <property type="term" value="P:release of sequestered calcium ion into cytosol"/>
    <property type="evidence" value="ECO:0007669"/>
    <property type="project" value="TreeGrafter"/>
</dbReference>
<dbReference type="GO" id="GO:0032228">
    <property type="term" value="P:regulation of synaptic transmission, GABAergic"/>
    <property type="evidence" value="ECO:0007669"/>
    <property type="project" value="TreeGrafter"/>
</dbReference>
<proteinExistence type="predicted"/>